<dbReference type="InterPro" id="IPR050171">
    <property type="entry name" value="MFS_Transporters"/>
</dbReference>
<feature type="transmembrane region" description="Helical" evidence="7">
    <location>
        <begin position="366"/>
        <end position="385"/>
    </location>
</feature>
<gene>
    <name evidence="8" type="ORF">IFT62_16920</name>
</gene>
<evidence type="ECO:0000256" key="1">
    <source>
        <dbReference type="ARBA" id="ARBA00004651"/>
    </source>
</evidence>
<keyword evidence="6 7" id="KW-0472">Membrane</keyword>
<keyword evidence="9" id="KW-1185">Reference proteome</keyword>
<feature type="transmembrane region" description="Helical" evidence="7">
    <location>
        <begin position="82"/>
        <end position="99"/>
    </location>
</feature>
<protein>
    <submittedName>
        <fullName evidence="8">MFS transporter</fullName>
    </submittedName>
</protein>
<dbReference type="Pfam" id="PF07690">
    <property type="entry name" value="MFS_1"/>
    <property type="match status" value="1"/>
</dbReference>
<sequence length="388" mass="41233">MVMEAPPNRMPWPTHIRRLLWMQGLMNASHFMTIPLLALYMSTNLHFSAAALASVMSANLLCAQALPLAAGAIADRFGSHRLITLGLLLRGLGFLGFSSLDGAAAWVGCAAIAGAGVACYEGGVYGLLGRQPKECHSTLFAYNNQLLNAGAAVGPIIGGLAGLADIRVAFGFSSMVFITLGVIAYKAQFGSSVIFRRQPVMESLKAAITHAGLWRLIVASLPWFFLFPQLYVAFPMYAGQLAGPHAASAIYVVNGFVGLAFILKAKRWMLNMDAASLTTWAYLGAAVAFSSLAVLRGIEWFLLFIIAYTVVETILLPTLETMTASLATDGSQGTFFGVMSAVGALSGAAGYYVGSWLILNRTPVETWLALGSVGFLGFVTSALLLRRA</sequence>
<accession>A0ABR9ABM1</accession>
<dbReference type="EMBL" id="JACYNP010000007">
    <property type="protein sequence ID" value="MBD8122898.1"/>
    <property type="molecule type" value="Genomic_DNA"/>
</dbReference>
<dbReference type="Gene3D" id="1.20.1250.20">
    <property type="entry name" value="MFS general substrate transporter like domains"/>
    <property type="match status" value="1"/>
</dbReference>
<comment type="caution">
    <text evidence="8">The sequence shown here is derived from an EMBL/GenBank/DDBJ whole genome shotgun (WGS) entry which is preliminary data.</text>
</comment>
<dbReference type="InterPro" id="IPR036259">
    <property type="entry name" value="MFS_trans_sf"/>
</dbReference>
<evidence type="ECO:0000256" key="7">
    <source>
        <dbReference type="SAM" id="Phobius"/>
    </source>
</evidence>
<keyword evidence="4 7" id="KW-0812">Transmembrane</keyword>
<feature type="transmembrane region" description="Helical" evidence="7">
    <location>
        <begin position="140"/>
        <end position="160"/>
    </location>
</feature>
<keyword evidence="2" id="KW-0813">Transport</keyword>
<feature type="transmembrane region" description="Helical" evidence="7">
    <location>
        <begin position="246"/>
        <end position="263"/>
    </location>
</feature>
<feature type="transmembrane region" description="Helical" evidence="7">
    <location>
        <begin position="47"/>
        <end position="70"/>
    </location>
</feature>
<feature type="transmembrane region" description="Helical" evidence="7">
    <location>
        <begin position="206"/>
        <end position="226"/>
    </location>
</feature>
<organism evidence="8 9">
    <name type="scientific">Pseudomonas lutea</name>
    <dbReference type="NCBI Taxonomy" id="243924"/>
    <lineage>
        <taxon>Bacteria</taxon>
        <taxon>Pseudomonadati</taxon>
        <taxon>Pseudomonadota</taxon>
        <taxon>Gammaproteobacteria</taxon>
        <taxon>Pseudomonadales</taxon>
        <taxon>Pseudomonadaceae</taxon>
        <taxon>Pseudomonas</taxon>
    </lineage>
</organism>
<proteinExistence type="predicted"/>
<dbReference type="InterPro" id="IPR011701">
    <property type="entry name" value="MFS"/>
</dbReference>
<dbReference type="PANTHER" id="PTHR23517:SF2">
    <property type="entry name" value="MULTIDRUG RESISTANCE PROTEIN MDTH"/>
    <property type="match status" value="1"/>
</dbReference>
<keyword evidence="3" id="KW-1003">Cell membrane</keyword>
<name>A0ABR9ABM1_9PSED</name>
<feature type="transmembrane region" description="Helical" evidence="7">
    <location>
        <begin position="275"/>
        <end position="294"/>
    </location>
</feature>
<reference evidence="8 9" key="1">
    <citation type="journal article" date="2020" name="FEMS Microbiol. Ecol.">
        <title>Temporal dynamics of bacterial communities during seed development and maturation.</title>
        <authorList>
            <person name="Chesneau G."/>
            <person name="Torres-Cortes G."/>
            <person name="Briand M."/>
            <person name="Darrasse A."/>
            <person name="Preveaux A."/>
            <person name="Marais C."/>
            <person name="Jacques M.A."/>
            <person name="Shade A."/>
            <person name="Barret M."/>
        </authorList>
    </citation>
    <scope>NUCLEOTIDE SEQUENCE [LARGE SCALE GENOMIC DNA]</scope>
    <source>
        <strain evidence="8 9">CFBP13723</strain>
    </source>
</reference>
<evidence type="ECO:0000256" key="5">
    <source>
        <dbReference type="ARBA" id="ARBA00022989"/>
    </source>
</evidence>
<dbReference type="SUPFAM" id="SSF103473">
    <property type="entry name" value="MFS general substrate transporter"/>
    <property type="match status" value="1"/>
</dbReference>
<evidence type="ECO:0000313" key="8">
    <source>
        <dbReference type="EMBL" id="MBD8122898.1"/>
    </source>
</evidence>
<evidence type="ECO:0000256" key="4">
    <source>
        <dbReference type="ARBA" id="ARBA00022692"/>
    </source>
</evidence>
<feature type="transmembrane region" description="Helical" evidence="7">
    <location>
        <begin position="334"/>
        <end position="354"/>
    </location>
</feature>
<feature type="transmembrane region" description="Helical" evidence="7">
    <location>
        <begin position="300"/>
        <end position="322"/>
    </location>
</feature>
<evidence type="ECO:0000313" key="9">
    <source>
        <dbReference type="Proteomes" id="UP000625247"/>
    </source>
</evidence>
<evidence type="ECO:0000256" key="6">
    <source>
        <dbReference type="ARBA" id="ARBA00023136"/>
    </source>
</evidence>
<dbReference type="PANTHER" id="PTHR23517">
    <property type="entry name" value="RESISTANCE PROTEIN MDTM, PUTATIVE-RELATED-RELATED"/>
    <property type="match status" value="1"/>
</dbReference>
<feature type="transmembrane region" description="Helical" evidence="7">
    <location>
        <begin position="166"/>
        <end position="185"/>
    </location>
</feature>
<feature type="transmembrane region" description="Helical" evidence="7">
    <location>
        <begin position="20"/>
        <end position="41"/>
    </location>
</feature>
<evidence type="ECO:0000256" key="2">
    <source>
        <dbReference type="ARBA" id="ARBA00022448"/>
    </source>
</evidence>
<dbReference type="RefSeq" id="WP_191944956.1">
    <property type="nucleotide sequence ID" value="NZ_JACYNP010000007.1"/>
</dbReference>
<comment type="subcellular location">
    <subcellularLocation>
        <location evidence="1">Cell membrane</location>
        <topology evidence="1">Multi-pass membrane protein</topology>
    </subcellularLocation>
</comment>
<evidence type="ECO:0000256" key="3">
    <source>
        <dbReference type="ARBA" id="ARBA00022475"/>
    </source>
</evidence>
<keyword evidence="5 7" id="KW-1133">Transmembrane helix</keyword>
<dbReference type="Proteomes" id="UP000625247">
    <property type="component" value="Unassembled WGS sequence"/>
</dbReference>